<evidence type="ECO:0000313" key="3">
    <source>
        <dbReference type="Proteomes" id="UP000257127"/>
    </source>
</evidence>
<reference evidence="2 3" key="1">
    <citation type="submission" date="2018-08" db="EMBL/GenBank/DDBJ databases">
        <title>The draft genome squence of Brumimicrobium sp. N62.</title>
        <authorList>
            <person name="Du Z.-J."/>
            <person name="Luo H.-R."/>
        </authorList>
    </citation>
    <scope>NUCLEOTIDE SEQUENCE [LARGE SCALE GENOMIC DNA]</scope>
    <source>
        <strain evidence="2 3">N62</strain>
    </source>
</reference>
<keyword evidence="1" id="KW-0812">Transmembrane</keyword>
<organism evidence="2 3">
    <name type="scientific">Brumimicrobium aurantiacum</name>
    <dbReference type="NCBI Taxonomy" id="1737063"/>
    <lineage>
        <taxon>Bacteria</taxon>
        <taxon>Pseudomonadati</taxon>
        <taxon>Bacteroidota</taxon>
        <taxon>Flavobacteriia</taxon>
        <taxon>Flavobacteriales</taxon>
        <taxon>Crocinitomicaceae</taxon>
        <taxon>Brumimicrobium</taxon>
    </lineage>
</organism>
<dbReference type="OrthoDB" id="1492650at2"/>
<keyword evidence="1" id="KW-1133">Transmembrane helix</keyword>
<evidence type="ECO:0000256" key="1">
    <source>
        <dbReference type="SAM" id="Phobius"/>
    </source>
</evidence>
<dbReference type="RefSeq" id="WP_116881324.1">
    <property type="nucleotide sequence ID" value="NZ_QURB01000006.1"/>
</dbReference>
<gene>
    <name evidence="2" type="ORF">DXU93_10920</name>
</gene>
<evidence type="ECO:0000313" key="2">
    <source>
        <dbReference type="EMBL" id="RFC54043.1"/>
    </source>
</evidence>
<name>A0A3E1EX31_9FLAO</name>
<keyword evidence="3" id="KW-1185">Reference proteome</keyword>
<accession>A0A3E1EX31</accession>
<proteinExistence type="predicted"/>
<comment type="caution">
    <text evidence="2">The sequence shown here is derived from an EMBL/GenBank/DDBJ whole genome shotgun (WGS) entry which is preliminary data.</text>
</comment>
<protein>
    <submittedName>
        <fullName evidence="2">Uncharacterized protein</fullName>
    </submittedName>
</protein>
<dbReference type="AlphaFoldDB" id="A0A3E1EX31"/>
<sequence length="224" mass="26262">MEFWTSIIENNPGLINIILTGVILPLGILYLTNRNSRKLKEIEKELDVRFRSKEDIREQEKKVYGSLSKILFDVQQLHVSLSGTCVDNNCINDSIKRFDSSIQKYHEEISNNMLYLSSSSINKIYEFYNSIGELKIQLQELNEKKEYDMAHVVVYYSSQELAESLIHLQEQFITERSDLKVEFNKTKQEMMKYCCGSEPPKELKEKYESLKKNLMERHLIEASA</sequence>
<dbReference type="EMBL" id="QURB01000006">
    <property type="protein sequence ID" value="RFC54043.1"/>
    <property type="molecule type" value="Genomic_DNA"/>
</dbReference>
<dbReference type="Proteomes" id="UP000257127">
    <property type="component" value="Unassembled WGS sequence"/>
</dbReference>
<feature type="transmembrane region" description="Helical" evidence="1">
    <location>
        <begin position="12"/>
        <end position="31"/>
    </location>
</feature>
<keyword evidence="1" id="KW-0472">Membrane</keyword>